<dbReference type="Pfam" id="PF07883">
    <property type="entry name" value="Cupin_2"/>
    <property type="match status" value="2"/>
</dbReference>
<evidence type="ECO:0000313" key="4">
    <source>
        <dbReference type="EMBL" id="MBI3014623.1"/>
    </source>
</evidence>
<evidence type="ECO:0000313" key="5">
    <source>
        <dbReference type="Proteomes" id="UP000741360"/>
    </source>
</evidence>
<proteinExistence type="predicted"/>
<organism evidence="4 5">
    <name type="scientific">Tectimicrobiota bacterium</name>
    <dbReference type="NCBI Taxonomy" id="2528274"/>
    <lineage>
        <taxon>Bacteria</taxon>
        <taxon>Pseudomonadati</taxon>
        <taxon>Nitrospinota/Tectimicrobiota group</taxon>
        <taxon>Candidatus Tectimicrobiota</taxon>
    </lineage>
</organism>
<keyword evidence="1" id="KW-0223">Dioxygenase</keyword>
<dbReference type="GO" id="GO:0051213">
    <property type="term" value="F:dioxygenase activity"/>
    <property type="evidence" value="ECO:0007669"/>
    <property type="project" value="UniProtKB-KW"/>
</dbReference>
<dbReference type="FunFam" id="2.60.120.10:FF:000274">
    <property type="entry name" value="Gentisate 1,2-dioxygenase"/>
    <property type="match status" value="1"/>
</dbReference>
<feature type="domain" description="Cupin type-2" evidence="3">
    <location>
        <begin position="96"/>
        <end position="163"/>
    </location>
</feature>
<protein>
    <submittedName>
        <fullName evidence="4">Cupin domain-containing protein</fullName>
    </submittedName>
</protein>
<dbReference type="CDD" id="cd02216">
    <property type="entry name" value="cupin_GDO-like_N"/>
    <property type="match status" value="1"/>
</dbReference>
<name>A0A932GNX3_UNCTE</name>
<reference evidence="4" key="1">
    <citation type="submission" date="2020-07" db="EMBL/GenBank/DDBJ databases">
        <title>Huge and variable diversity of episymbiotic CPR bacteria and DPANN archaea in groundwater ecosystems.</title>
        <authorList>
            <person name="He C.Y."/>
            <person name="Keren R."/>
            <person name="Whittaker M."/>
            <person name="Farag I.F."/>
            <person name="Doudna J."/>
            <person name="Cate J.H.D."/>
            <person name="Banfield J.F."/>
        </authorList>
    </citation>
    <scope>NUCLEOTIDE SEQUENCE</scope>
    <source>
        <strain evidence="4">NC_groundwater_717_Ag_S-0.2um_59_8</strain>
    </source>
</reference>
<dbReference type="InterPro" id="IPR047183">
    <property type="entry name" value="GDO-like"/>
</dbReference>
<dbReference type="EMBL" id="JACPSX010000107">
    <property type="protein sequence ID" value="MBI3014623.1"/>
    <property type="molecule type" value="Genomic_DNA"/>
</dbReference>
<evidence type="ECO:0000256" key="1">
    <source>
        <dbReference type="ARBA" id="ARBA00022964"/>
    </source>
</evidence>
<dbReference type="AlphaFoldDB" id="A0A932GNX3"/>
<dbReference type="InterPro" id="IPR013096">
    <property type="entry name" value="Cupin_2"/>
</dbReference>
<keyword evidence="2" id="KW-0560">Oxidoreductase</keyword>
<dbReference type="CDD" id="cd06992">
    <property type="entry name" value="cupin_GDO-like_C"/>
    <property type="match status" value="1"/>
</dbReference>
<comment type="caution">
    <text evidence="4">The sequence shown here is derived from an EMBL/GenBank/DDBJ whole genome shotgun (WGS) entry which is preliminary data.</text>
</comment>
<feature type="domain" description="Cupin type-2" evidence="3">
    <location>
        <begin position="265"/>
        <end position="332"/>
    </location>
</feature>
<evidence type="ECO:0000259" key="3">
    <source>
        <dbReference type="Pfam" id="PF07883"/>
    </source>
</evidence>
<accession>A0A932GNX3</accession>
<dbReference type="SUPFAM" id="SSF51182">
    <property type="entry name" value="RmlC-like cupins"/>
    <property type="match status" value="1"/>
</dbReference>
<dbReference type="InterPro" id="IPR011051">
    <property type="entry name" value="RmlC_Cupin_sf"/>
</dbReference>
<dbReference type="Proteomes" id="UP000741360">
    <property type="component" value="Unassembled WGS sequence"/>
</dbReference>
<dbReference type="PANTHER" id="PTHR41517:SF1">
    <property type="entry name" value="CUPIN"/>
    <property type="match status" value="1"/>
</dbReference>
<gene>
    <name evidence="4" type="ORF">HYY65_06105</name>
</gene>
<dbReference type="Gene3D" id="2.60.120.10">
    <property type="entry name" value="Jelly Rolls"/>
    <property type="match status" value="1"/>
</dbReference>
<dbReference type="PANTHER" id="PTHR41517">
    <property type="entry name" value="1,2-DIOXYGENASE PROTEIN-RELATED"/>
    <property type="match status" value="1"/>
</dbReference>
<dbReference type="InterPro" id="IPR014710">
    <property type="entry name" value="RmlC-like_jellyroll"/>
</dbReference>
<evidence type="ECO:0000256" key="2">
    <source>
        <dbReference type="ARBA" id="ARBA00023002"/>
    </source>
</evidence>
<sequence>MALKEAATVDALQVFYTDLERKHLAPLWTATADLLPREPKTKVLPFLWRWSDLWSLAQRSGELIPIERGGERRVLALINPGLTGRYRTSHTLWAAVQYLQPGERAPAHRHTPAAIRWIIQGEGSYTAVDGEKCVMGRGDLVLTPAWSWHDHGNDTQEPMIWMDGLDLPLVNDLDGTFFEPYPDFSQPLTKPENDSERRYGLGQLKPTWEKQLGPASPLLNYKWNQTSEALGRLAGSGASPFDDVAMEFINPHTGGPVLPTMACWIQLIRPGIRTRAHRQTNSAVYQVFEGSGATIINGKRFDWKKGDMFVVPPWSWHEHANPTDAEAILFSIQDTPVMAALGLYREQAYEENGGHQEVVSTFQG</sequence>